<organism evidence="1 2">
    <name type="scientific">Romanomermis culicivorax</name>
    <name type="common">Nematode worm</name>
    <dbReference type="NCBI Taxonomy" id="13658"/>
    <lineage>
        <taxon>Eukaryota</taxon>
        <taxon>Metazoa</taxon>
        <taxon>Ecdysozoa</taxon>
        <taxon>Nematoda</taxon>
        <taxon>Enoplea</taxon>
        <taxon>Dorylaimia</taxon>
        <taxon>Mermithida</taxon>
        <taxon>Mermithoidea</taxon>
        <taxon>Mermithidae</taxon>
        <taxon>Romanomermis</taxon>
    </lineage>
</organism>
<accession>A0A915IRX4</accession>
<dbReference type="WBParaSite" id="nRc.2.0.1.t16777-RA">
    <property type="protein sequence ID" value="nRc.2.0.1.t16777-RA"/>
    <property type="gene ID" value="nRc.2.0.1.g16777"/>
</dbReference>
<reference evidence="2" key="1">
    <citation type="submission" date="2022-11" db="UniProtKB">
        <authorList>
            <consortium name="WormBaseParasite"/>
        </authorList>
    </citation>
    <scope>IDENTIFICATION</scope>
</reference>
<dbReference type="Proteomes" id="UP000887565">
    <property type="component" value="Unplaced"/>
</dbReference>
<evidence type="ECO:0000313" key="1">
    <source>
        <dbReference type="Proteomes" id="UP000887565"/>
    </source>
</evidence>
<protein>
    <submittedName>
        <fullName evidence="2">Uncharacterized protein</fullName>
    </submittedName>
</protein>
<name>A0A915IRX4_ROMCU</name>
<sequence length="10" mass="1206">MKLVKIAFKK</sequence>
<proteinExistence type="predicted"/>
<evidence type="ECO:0000313" key="2">
    <source>
        <dbReference type="WBParaSite" id="nRc.2.0.1.t16777-RA"/>
    </source>
</evidence>
<keyword evidence="1" id="KW-1185">Reference proteome</keyword>